<keyword evidence="1" id="KW-1133">Transmembrane helix</keyword>
<reference evidence="2 3" key="1">
    <citation type="submission" date="2023-03" db="EMBL/GenBank/DDBJ databases">
        <title>High recombination rates correlate with genetic variation in Cardiocondyla obscurior ants.</title>
        <authorList>
            <person name="Errbii M."/>
        </authorList>
    </citation>
    <scope>NUCLEOTIDE SEQUENCE [LARGE SCALE GENOMIC DNA]</scope>
    <source>
        <strain evidence="2">Alpha-2009</strain>
        <tissue evidence="2">Whole body</tissue>
    </source>
</reference>
<name>A0AAW2GN81_9HYME</name>
<evidence type="ECO:0000313" key="3">
    <source>
        <dbReference type="Proteomes" id="UP001430953"/>
    </source>
</evidence>
<comment type="caution">
    <text evidence="2">The sequence shown here is derived from an EMBL/GenBank/DDBJ whole genome shotgun (WGS) entry which is preliminary data.</text>
</comment>
<keyword evidence="3" id="KW-1185">Reference proteome</keyword>
<organism evidence="2 3">
    <name type="scientific">Cardiocondyla obscurior</name>
    <dbReference type="NCBI Taxonomy" id="286306"/>
    <lineage>
        <taxon>Eukaryota</taxon>
        <taxon>Metazoa</taxon>
        <taxon>Ecdysozoa</taxon>
        <taxon>Arthropoda</taxon>
        <taxon>Hexapoda</taxon>
        <taxon>Insecta</taxon>
        <taxon>Pterygota</taxon>
        <taxon>Neoptera</taxon>
        <taxon>Endopterygota</taxon>
        <taxon>Hymenoptera</taxon>
        <taxon>Apocrita</taxon>
        <taxon>Aculeata</taxon>
        <taxon>Formicoidea</taxon>
        <taxon>Formicidae</taxon>
        <taxon>Myrmicinae</taxon>
        <taxon>Cardiocondyla</taxon>
    </lineage>
</organism>
<proteinExistence type="predicted"/>
<keyword evidence="1" id="KW-0472">Membrane</keyword>
<dbReference type="AlphaFoldDB" id="A0AAW2GN81"/>
<evidence type="ECO:0000256" key="1">
    <source>
        <dbReference type="SAM" id="Phobius"/>
    </source>
</evidence>
<feature type="transmembrane region" description="Helical" evidence="1">
    <location>
        <begin position="78"/>
        <end position="97"/>
    </location>
</feature>
<dbReference type="Proteomes" id="UP001430953">
    <property type="component" value="Unassembled WGS sequence"/>
</dbReference>
<keyword evidence="1" id="KW-0812">Transmembrane</keyword>
<evidence type="ECO:0000313" key="2">
    <source>
        <dbReference type="EMBL" id="KAL0128756.1"/>
    </source>
</evidence>
<sequence length="119" mass="14436">MYQLCTCLEILNNILRGSHKIFDERMFNHSREYTHIYFFTRSHTLSHTREIFSSPFCLFKEILSLVFLFVFFSFRGYFFARFSFIGMFCVWSLTMIATSDRSHKDTLHIYIYLYTLLCI</sequence>
<dbReference type="EMBL" id="JADYXP020000003">
    <property type="protein sequence ID" value="KAL0128756.1"/>
    <property type="molecule type" value="Genomic_DNA"/>
</dbReference>
<accession>A0AAW2GN81</accession>
<feature type="transmembrane region" description="Helical" evidence="1">
    <location>
        <begin position="51"/>
        <end position="72"/>
    </location>
</feature>
<protein>
    <submittedName>
        <fullName evidence="2">Uncharacterized protein</fullName>
    </submittedName>
</protein>
<gene>
    <name evidence="2" type="ORF">PUN28_003860</name>
</gene>